<dbReference type="PANTHER" id="PTHR43685">
    <property type="entry name" value="GLYCOSYLTRANSFERASE"/>
    <property type="match status" value="1"/>
</dbReference>
<dbReference type="InterPro" id="IPR050834">
    <property type="entry name" value="Glycosyltransf_2"/>
</dbReference>
<gene>
    <name evidence="6" type="ORF">C7453_102388</name>
    <name evidence="5" type="ORF">HLH32_05205</name>
</gene>
<dbReference type="InterPro" id="IPR001173">
    <property type="entry name" value="Glyco_trans_2-like"/>
</dbReference>
<dbReference type="Proteomes" id="UP000562982">
    <property type="component" value="Unassembled WGS sequence"/>
</dbReference>
<organism evidence="6 7">
    <name type="scientific">Gluconacetobacter liquefaciens</name>
    <name type="common">Acetobacter liquefaciens</name>
    <dbReference type="NCBI Taxonomy" id="89584"/>
    <lineage>
        <taxon>Bacteria</taxon>
        <taxon>Pseudomonadati</taxon>
        <taxon>Pseudomonadota</taxon>
        <taxon>Alphaproteobacteria</taxon>
        <taxon>Acetobacterales</taxon>
        <taxon>Acetobacteraceae</taxon>
        <taxon>Gluconacetobacter</taxon>
    </lineage>
</organism>
<evidence type="ECO:0000313" key="7">
    <source>
        <dbReference type="Proteomes" id="UP000254958"/>
    </source>
</evidence>
<evidence type="ECO:0000256" key="1">
    <source>
        <dbReference type="ARBA" id="ARBA00006739"/>
    </source>
</evidence>
<dbReference type="AlphaFoldDB" id="A0A370GAS6"/>
<dbReference type="PANTHER" id="PTHR43685:SF5">
    <property type="entry name" value="GLYCOSYLTRANSFERASE EPSE-RELATED"/>
    <property type="match status" value="1"/>
</dbReference>
<feature type="domain" description="Glycosyltransferase 2-like" evidence="4">
    <location>
        <begin position="22"/>
        <end position="127"/>
    </location>
</feature>
<evidence type="ECO:0000313" key="8">
    <source>
        <dbReference type="Proteomes" id="UP000562982"/>
    </source>
</evidence>
<comment type="similarity">
    <text evidence="1">Belongs to the glycosyltransferase 2 family.</text>
</comment>
<keyword evidence="7" id="KW-1185">Reference proteome</keyword>
<evidence type="ECO:0000313" key="5">
    <source>
        <dbReference type="EMBL" id="MBB2185784.1"/>
    </source>
</evidence>
<dbReference type="EMBL" id="JABEQI010000002">
    <property type="protein sequence ID" value="MBB2185784.1"/>
    <property type="molecule type" value="Genomic_DNA"/>
</dbReference>
<sequence>MGSFRVISSDRLPVRDAMPVCILLSVHNGAAFLDALLQSLGQQTHAAWRLVWRDDGSTDDSAQIVRRFADNLPTGRCVQVTRSVERLGVAGSFGLLLDHVPDGHLAAFCDQDDVWFPDKLERAVNALAPFHATNEPALYCSRQMLTDSALARLGLSPALPPEPVFPMALTQNIATGCTIMLSPAAIRLVQAAMPPPAGTLHDWWSYLLVSGAGGHVVTDSQPTLYYRQHQSNVVGAPAHFAARARAALRRGPALFMSTFRANVTQLLRHGDLLTDPAVARLGKLRQALDIPGPAGWLARWRLLHRMPEMRRSTRAEQMIFRLWFVLG</sequence>
<dbReference type="OrthoDB" id="6383742at2"/>
<reference evidence="5 8" key="2">
    <citation type="submission" date="2020-04" db="EMBL/GenBank/DDBJ databases">
        <title>Description of novel Gluconacetobacter.</title>
        <authorList>
            <person name="Sombolestani A."/>
        </authorList>
    </citation>
    <scope>NUCLEOTIDE SEQUENCE [LARGE SCALE GENOMIC DNA]</scope>
    <source>
        <strain evidence="5 8">LMG 1382</strain>
    </source>
</reference>
<evidence type="ECO:0000313" key="6">
    <source>
        <dbReference type="EMBL" id="RDI39594.1"/>
    </source>
</evidence>
<keyword evidence="2" id="KW-0328">Glycosyltransferase</keyword>
<dbReference type="EMBL" id="QQAW01000002">
    <property type="protein sequence ID" value="RDI39594.1"/>
    <property type="molecule type" value="Genomic_DNA"/>
</dbReference>
<evidence type="ECO:0000256" key="3">
    <source>
        <dbReference type="ARBA" id="ARBA00022679"/>
    </source>
</evidence>
<evidence type="ECO:0000256" key="2">
    <source>
        <dbReference type="ARBA" id="ARBA00022676"/>
    </source>
</evidence>
<protein>
    <submittedName>
        <fullName evidence="5 6">Glycosyltransferase</fullName>
    </submittedName>
</protein>
<dbReference type="Gene3D" id="3.90.550.10">
    <property type="entry name" value="Spore Coat Polysaccharide Biosynthesis Protein SpsA, Chain A"/>
    <property type="match status" value="1"/>
</dbReference>
<reference evidence="6 7" key="1">
    <citation type="submission" date="2018-07" db="EMBL/GenBank/DDBJ databases">
        <title>Genomic Encyclopedia of Type Strains, Phase IV (KMG-IV): sequencing the most valuable type-strain genomes for metagenomic binning, comparative biology and taxonomic classification.</title>
        <authorList>
            <person name="Goeker M."/>
        </authorList>
    </citation>
    <scope>NUCLEOTIDE SEQUENCE [LARGE SCALE GENOMIC DNA]</scope>
    <source>
        <strain evidence="6 7">DSM 5603</strain>
    </source>
</reference>
<accession>A0A370GAS6</accession>
<keyword evidence="3 6" id="KW-0808">Transferase</keyword>
<evidence type="ECO:0000259" key="4">
    <source>
        <dbReference type="Pfam" id="PF00535"/>
    </source>
</evidence>
<dbReference type="SUPFAM" id="SSF53448">
    <property type="entry name" value="Nucleotide-diphospho-sugar transferases"/>
    <property type="match status" value="1"/>
</dbReference>
<dbReference type="InterPro" id="IPR029044">
    <property type="entry name" value="Nucleotide-diphossugar_trans"/>
</dbReference>
<comment type="caution">
    <text evidence="6">The sequence shown here is derived from an EMBL/GenBank/DDBJ whole genome shotgun (WGS) entry which is preliminary data.</text>
</comment>
<dbReference type="Pfam" id="PF00535">
    <property type="entry name" value="Glycos_transf_2"/>
    <property type="match status" value="1"/>
</dbReference>
<proteinExistence type="inferred from homology"/>
<dbReference type="Proteomes" id="UP000254958">
    <property type="component" value="Unassembled WGS sequence"/>
</dbReference>
<name>A0A370GAS6_GLULI</name>
<dbReference type="GO" id="GO:0016757">
    <property type="term" value="F:glycosyltransferase activity"/>
    <property type="evidence" value="ECO:0007669"/>
    <property type="project" value="UniProtKB-KW"/>
</dbReference>